<keyword evidence="2" id="KW-1133">Transmembrane helix</keyword>
<gene>
    <name evidence="3" type="ORF">P3H78_32500</name>
</gene>
<feature type="transmembrane region" description="Helical" evidence="2">
    <location>
        <begin position="93"/>
        <end position="111"/>
    </location>
</feature>
<dbReference type="RefSeq" id="WP_276112780.1">
    <property type="nucleotide sequence ID" value="NZ_JARJBB010000053.1"/>
</dbReference>
<comment type="caution">
    <text evidence="3">The sequence shown here is derived from an EMBL/GenBank/DDBJ whole genome shotgun (WGS) entry which is preliminary data.</text>
</comment>
<feature type="transmembrane region" description="Helical" evidence="2">
    <location>
        <begin position="65"/>
        <end position="86"/>
    </location>
</feature>
<reference evidence="3 4" key="1">
    <citation type="submission" date="2023-03" db="EMBL/GenBank/DDBJ databases">
        <title>Draft genome sequence of Streptomyces sp. K1PA1 isolated from peat swamp forest in Thailand.</title>
        <authorList>
            <person name="Klaysubun C."/>
            <person name="Duangmal K."/>
        </authorList>
    </citation>
    <scope>NUCLEOTIDE SEQUENCE [LARGE SCALE GENOMIC DNA]</scope>
    <source>
        <strain evidence="3 4">K1PA1</strain>
    </source>
</reference>
<evidence type="ECO:0000256" key="1">
    <source>
        <dbReference type="SAM" id="MobiDB-lite"/>
    </source>
</evidence>
<evidence type="ECO:0000256" key="2">
    <source>
        <dbReference type="SAM" id="Phobius"/>
    </source>
</evidence>
<organism evidence="3 4">
    <name type="scientific">Streptomyces tropicalis</name>
    <dbReference type="NCBI Taxonomy" id="3034234"/>
    <lineage>
        <taxon>Bacteria</taxon>
        <taxon>Bacillati</taxon>
        <taxon>Actinomycetota</taxon>
        <taxon>Actinomycetes</taxon>
        <taxon>Kitasatosporales</taxon>
        <taxon>Streptomycetaceae</taxon>
        <taxon>Streptomyces</taxon>
    </lineage>
</organism>
<evidence type="ECO:0000313" key="3">
    <source>
        <dbReference type="EMBL" id="MDF3303245.1"/>
    </source>
</evidence>
<evidence type="ECO:0000313" key="4">
    <source>
        <dbReference type="Proteomes" id="UP001221150"/>
    </source>
</evidence>
<accession>A0ABT6AHB2</accession>
<feature type="compositionally biased region" description="Basic and acidic residues" evidence="1">
    <location>
        <begin position="140"/>
        <end position="150"/>
    </location>
</feature>
<dbReference type="EMBL" id="JARJBB010000053">
    <property type="protein sequence ID" value="MDF3303245.1"/>
    <property type="molecule type" value="Genomic_DNA"/>
</dbReference>
<dbReference type="Proteomes" id="UP001221150">
    <property type="component" value="Unassembled WGS sequence"/>
</dbReference>
<sequence length="150" mass="15665">MSESNDTLAALLIFAAFLHILTLLGMCLHTALAADQPNNDPAQQRPLTALLLGRSPVQRTGRSTFISRLLAVAGLLLTATSVLSVATEAAPAWTILLAVLAATELASAYAWHKPAGVSTTNGAEKPDEDPEQATDSDNEEATKTKDPGSS</sequence>
<name>A0ABT6AHB2_9ACTN</name>
<protein>
    <recommendedName>
        <fullName evidence="5">Integral membrane protein</fullName>
    </recommendedName>
</protein>
<evidence type="ECO:0008006" key="5">
    <source>
        <dbReference type="Google" id="ProtNLM"/>
    </source>
</evidence>
<feature type="region of interest" description="Disordered" evidence="1">
    <location>
        <begin position="116"/>
        <end position="150"/>
    </location>
</feature>
<proteinExistence type="predicted"/>
<keyword evidence="2" id="KW-0472">Membrane</keyword>
<keyword evidence="4" id="KW-1185">Reference proteome</keyword>
<feature type="compositionally biased region" description="Acidic residues" evidence="1">
    <location>
        <begin position="126"/>
        <end position="139"/>
    </location>
</feature>
<keyword evidence="2" id="KW-0812">Transmembrane</keyword>